<protein>
    <submittedName>
        <fullName evidence="1">Uncharacterized protein</fullName>
    </submittedName>
</protein>
<dbReference type="EMBL" id="LQYY01000058">
    <property type="protein sequence ID" value="KYD34183.1"/>
    <property type="molecule type" value="Genomic_DNA"/>
</dbReference>
<comment type="caution">
    <text evidence="1">The sequence shown here is derived from an EMBL/GenBank/DDBJ whole genome shotgun (WGS) entry which is preliminary data.</text>
</comment>
<reference evidence="1 2" key="1">
    <citation type="submission" date="2016-01" db="EMBL/GenBank/DDBJ databases">
        <title>Draft Genome Sequences of Seven Thermophilic Sporeformers Isolated from Foods.</title>
        <authorList>
            <person name="Berendsen E.M."/>
            <person name="Wells-Bennik M.H."/>
            <person name="Krawcyk A.O."/>
            <person name="De Jong A."/>
            <person name="Holsappel S."/>
            <person name="Eijlander R.T."/>
            <person name="Kuipers O.P."/>
        </authorList>
    </citation>
    <scope>NUCLEOTIDE SEQUENCE [LARGE SCALE GENOMIC DNA]</scope>
    <source>
        <strain evidence="1 2">B4114</strain>
    </source>
</reference>
<evidence type="ECO:0000313" key="2">
    <source>
        <dbReference type="Proteomes" id="UP000075517"/>
    </source>
</evidence>
<dbReference type="RefSeq" id="WP_011230416.1">
    <property type="nucleotide sequence ID" value="NZ_LDNU01000082.1"/>
</dbReference>
<organism evidence="1 2">
    <name type="scientific">Geobacillus stearothermophilus</name>
    <name type="common">Bacillus stearothermophilus</name>
    <dbReference type="NCBI Taxonomy" id="1422"/>
    <lineage>
        <taxon>Bacteria</taxon>
        <taxon>Bacillati</taxon>
        <taxon>Bacillota</taxon>
        <taxon>Bacilli</taxon>
        <taxon>Bacillales</taxon>
        <taxon>Anoxybacillaceae</taxon>
        <taxon>Geobacillus</taxon>
    </lineage>
</organism>
<accession>A0A164ADC1</accession>
<dbReference type="Proteomes" id="UP000075517">
    <property type="component" value="Unassembled WGS sequence"/>
</dbReference>
<dbReference type="GeneID" id="32062850"/>
<dbReference type="AlphaFoldDB" id="A0A087LIN1"/>
<accession>A0A087LIN1</accession>
<name>A0A087LIN1_GEOSE</name>
<evidence type="ECO:0000313" key="1">
    <source>
        <dbReference type="EMBL" id="KYD34183.1"/>
    </source>
</evidence>
<dbReference type="PATRIC" id="fig|1422.12.peg.51"/>
<gene>
    <name evidence="1" type="ORF">B4114_0751</name>
</gene>
<proteinExistence type="predicted"/>
<sequence>MGIPMNGLRDMKAILANERKVGGAVEAALLRLRSGEEYRNVCIVHIDQLGAQYYSVGFVTEQGERLIVNVHDISVISAPEHKKIRELNNAAYKREAINNKRRYLKRLFEIYEGSYTVHFWREAKMIIDDIGVEALSPELSLLVSNVQGQTARTA</sequence>